<protein>
    <submittedName>
        <fullName evidence="1">Uncharacterized protein</fullName>
    </submittedName>
</protein>
<dbReference type="SUPFAM" id="SSF48452">
    <property type="entry name" value="TPR-like"/>
    <property type="match status" value="1"/>
</dbReference>
<gene>
    <name evidence="1" type="ORF">Cpir12675_005710</name>
</gene>
<organism evidence="1 2">
    <name type="scientific">Ceratocystis pirilliformis</name>
    <dbReference type="NCBI Taxonomy" id="259994"/>
    <lineage>
        <taxon>Eukaryota</taxon>
        <taxon>Fungi</taxon>
        <taxon>Dikarya</taxon>
        <taxon>Ascomycota</taxon>
        <taxon>Pezizomycotina</taxon>
        <taxon>Sordariomycetes</taxon>
        <taxon>Hypocreomycetidae</taxon>
        <taxon>Microascales</taxon>
        <taxon>Ceratocystidaceae</taxon>
        <taxon>Ceratocystis</taxon>
    </lineage>
</organism>
<sequence length="209" mass="24071">MLPDYGKKKSMVEAIGVLLSYGLLREQKTPKIFDMHNLVHLTTQTQLWRKGLEDEAKYMLAVADHMASIFPTDEWENQFLWRQYLSHALRVVKNEKASGESMAQLEFRVGQCFKSDGNDRNAVKLLEHVAKTGEEALEADHPGRLASQYALAQAYRADDQPHAAIKLLQHVVELNKISLTRNLNWLQAQELLEQWLTRQSDISRCIELR</sequence>
<dbReference type="Gene3D" id="1.25.40.10">
    <property type="entry name" value="Tetratricopeptide repeat domain"/>
    <property type="match status" value="1"/>
</dbReference>
<evidence type="ECO:0000313" key="2">
    <source>
        <dbReference type="Proteomes" id="UP001583280"/>
    </source>
</evidence>
<dbReference type="InterPro" id="IPR011990">
    <property type="entry name" value="TPR-like_helical_dom_sf"/>
</dbReference>
<dbReference type="Proteomes" id="UP001583280">
    <property type="component" value="Unassembled WGS sequence"/>
</dbReference>
<name>A0ABR3YNC2_9PEZI</name>
<evidence type="ECO:0000313" key="1">
    <source>
        <dbReference type="EMBL" id="KAL1889607.1"/>
    </source>
</evidence>
<proteinExistence type="predicted"/>
<dbReference type="EMBL" id="JAWDJO010000210">
    <property type="protein sequence ID" value="KAL1889607.1"/>
    <property type="molecule type" value="Genomic_DNA"/>
</dbReference>
<keyword evidence="2" id="KW-1185">Reference proteome</keyword>
<comment type="caution">
    <text evidence="1">The sequence shown here is derived from an EMBL/GenBank/DDBJ whole genome shotgun (WGS) entry which is preliminary data.</text>
</comment>
<dbReference type="Pfam" id="PF13424">
    <property type="entry name" value="TPR_12"/>
    <property type="match status" value="1"/>
</dbReference>
<reference evidence="1 2" key="1">
    <citation type="journal article" date="2024" name="IMA Fungus">
        <title>IMA Genome - F19 : A genome assembly and annotation guide to empower mycologists, including annotated draft genome sequences of Ceratocystis pirilliformis, Diaporthe australafricana, Fusarium ophioides, Paecilomyces lecythidis, and Sporothrix stenoceras.</title>
        <authorList>
            <person name="Aylward J."/>
            <person name="Wilson A.M."/>
            <person name="Visagie C.M."/>
            <person name="Spraker J."/>
            <person name="Barnes I."/>
            <person name="Buitendag C."/>
            <person name="Ceriani C."/>
            <person name="Del Mar Angel L."/>
            <person name="du Plessis D."/>
            <person name="Fuchs T."/>
            <person name="Gasser K."/>
            <person name="Kramer D."/>
            <person name="Li W."/>
            <person name="Munsamy K."/>
            <person name="Piso A."/>
            <person name="Price J.L."/>
            <person name="Sonnekus B."/>
            <person name="Thomas C."/>
            <person name="van der Nest A."/>
            <person name="van Dijk A."/>
            <person name="van Heerden A."/>
            <person name="van Vuuren N."/>
            <person name="Yilmaz N."/>
            <person name="Duong T.A."/>
            <person name="van der Merwe N.A."/>
            <person name="Wingfield M.J."/>
            <person name="Wingfield B.D."/>
        </authorList>
    </citation>
    <scope>NUCLEOTIDE SEQUENCE [LARGE SCALE GENOMIC DNA]</scope>
    <source>
        <strain evidence="1 2">CMW 12675</strain>
    </source>
</reference>
<accession>A0ABR3YNC2</accession>